<evidence type="ECO:0000256" key="1">
    <source>
        <dbReference type="SAM" id="MobiDB-lite"/>
    </source>
</evidence>
<keyword evidence="3" id="KW-1185">Reference proteome</keyword>
<gene>
    <name evidence="2" type="ORF">GCM10008025_35950</name>
</gene>
<dbReference type="AlphaFoldDB" id="A0A916S993"/>
<protein>
    <recommendedName>
        <fullName evidence="4">Enoyl-ACP reductase-like protein</fullName>
    </recommendedName>
</protein>
<evidence type="ECO:0000313" key="2">
    <source>
        <dbReference type="EMBL" id="GGA90163.1"/>
    </source>
</evidence>
<dbReference type="InterPro" id="IPR036291">
    <property type="entry name" value="NAD(P)-bd_dom_sf"/>
</dbReference>
<evidence type="ECO:0000313" key="3">
    <source>
        <dbReference type="Proteomes" id="UP000613512"/>
    </source>
</evidence>
<dbReference type="Proteomes" id="UP000613512">
    <property type="component" value="Unassembled WGS sequence"/>
</dbReference>
<organism evidence="2 3">
    <name type="scientific">Ornithinibacillus halotolerans</name>
    <dbReference type="NCBI Taxonomy" id="1274357"/>
    <lineage>
        <taxon>Bacteria</taxon>
        <taxon>Bacillati</taxon>
        <taxon>Bacillota</taxon>
        <taxon>Bacilli</taxon>
        <taxon>Bacillales</taxon>
        <taxon>Bacillaceae</taxon>
        <taxon>Ornithinibacillus</taxon>
    </lineage>
</organism>
<evidence type="ECO:0008006" key="4">
    <source>
        <dbReference type="Google" id="ProtNLM"/>
    </source>
</evidence>
<reference evidence="2" key="1">
    <citation type="journal article" date="2014" name="Int. J. Syst. Evol. Microbiol.">
        <title>Complete genome sequence of Corynebacterium casei LMG S-19264T (=DSM 44701T), isolated from a smear-ripened cheese.</title>
        <authorList>
            <consortium name="US DOE Joint Genome Institute (JGI-PGF)"/>
            <person name="Walter F."/>
            <person name="Albersmeier A."/>
            <person name="Kalinowski J."/>
            <person name="Ruckert C."/>
        </authorList>
    </citation>
    <scope>NUCLEOTIDE SEQUENCE</scope>
    <source>
        <strain evidence="2">CGMCC 1.12408</strain>
    </source>
</reference>
<comment type="caution">
    <text evidence="2">The sequence shown here is derived from an EMBL/GenBank/DDBJ whole genome shotgun (WGS) entry which is preliminary data.</text>
</comment>
<sequence length="84" mass="9448">MDFNLTFISLTFYFLPMYQDARSRLTPEQLEGMDKENQKEIPLGGKYGDPDEDLGPAMVFLASDASKFITGQLLPVDGRQATVR</sequence>
<dbReference type="RefSeq" id="WP_373284786.1">
    <property type="nucleotide sequence ID" value="NZ_BMEY01000026.1"/>
</dbReference>
<feature type="region of interest" description="Disordered" evidence="1">
    <location>
        <begin position="29"/>
        <end position="48"/>
    </location>
</feature>
<dbReference type="InterPro" id="IPR002347">
    <property type="entry name" value="SDR_fam"/>
</dbReference>
<name>A0A916S993_9BACI</name>
<proteinExistence type="predicted"/>
<dbReference type="EMBL" id="BMEY01000026">
    <property type="protein sequence ID" value="GGA90163.1"/>
    <property type="molecule type" value="Genomic_DNA"/>
</dbReference>
<dbReference type="SUPFAM" id="SSF51735">
    <property type="entry name" value="NAD(P)-binding Rossmann-fold domains"/>
    <property type="match status" value="1"/>
</dbReference>
<reference evidence="2" key="2">
    <citation type="submission" date="2020-09" db="EMBL/GenBank/DDBJ databases">
        <authorList>
            <person name="Sun Q."/>
            <person name="Zhou Y."/>
        </authorList>
    </citation>
    <scope>NUCLEOTIDE SEQUENCE</scope>
    <source>
        <strain evidence="2">CGMCC 1.12408</strain>
    </source>
</reference>
<dbReference type="Gene3D" id="3.40.50.720">
    <property type="entry name" value="NAD(P)-binding Rossmann-like Domain"/>
    <property type="match status" value="1"/>
</dbReference>
<accession>A0A916S993</accession>
<dbReference type="Pfam" id="PF13561">
    <property type="entry name" value="adh_short_C2"/>
    <property type="match status" value="1"/>
</dbReference>